<dbReference type="Proteomes" id="UP000298663">
    <property type="component" value="Unassembled WGS sequence"/>
</dbReference>
<sequence>MCPLFIHGETRPVDRSTAAPMLEQAGARHSMCETHSIFTEQRPVDRLETAGIELLGPSHRLEAAYFKQRGV</sequence>
<proteinExistence type="predicted"/>
<accession>A0A4U8UN74</accession>
<evidence type="ECO:0000313" key="2">
    <source>
        <dbReference type="Proteomes" id="UP000298663"/>
    </source>
</evidence>
<gene>
    <name evidence="1" type="ORF">L596_000736</name>
</gene>
<reference evidence="1 2" key="1">
    <citation type="journal article" date="2015" name="Genome Biol.">
        <title>Comparative genomics of Steinernema reveals deeply conserved gene regulatory networks.</title>
        <authorList>
            <person name="Dillman A.R."/>
            <person name="Macchietto M."/>
            <person name="Porter C.F."/>
            <person name="Rogers A."/>
            <person name="Williams B."/>
            <person name="Antoshechkin I."/>
            <person name="Lee M.M."/>
            <person name="Goodwin Z."/>
            <person name="Lu X."/>
            <person name="Lewis E.E."/>
            <person name="Goodrich-Blair H."/>
            <person name="Stock S.P."/>
            <person name="Adams B.J."/>
            <person name="Sternberg P.W."/>
            <person name="Mortazavi A."/>
        </authorList>
    </citation>
    <scope>NUCLEOTIDE SEQUENCE [LARGE SCALE GENOMIC DNA]</scope>
    <source>
        <strain evidence="1 2">ALL</strain>
    </source>
</reference>
<evidence type="ECO:0000313" key="1">
    <source>
        <dbReference type="EMBL" id="TMS32948.1"/>
    </source>
</evidence>
<name>A0A4U8UN74_STECR</name>
<dbReference type="EMBL" id="AZBU02000001">
    <property type="protein sequence ID" value="TMS32948.1"/>
    <property type="molecule type" value="Genomic_DNA"/>
</dbReference>
<organism evidence="1 2">
    <name type="scientific">Steinernema carpocapsae</name>
    <name type="common">Entomopathogenic nematode</name>
    <dbReference type="NCBI Taxonomy" id="34508"/>
    <lineage>
        <taxon>Eukaryota</taxon>
        <taxon>Metazoa</taxon>
        <taxon>Ecdysozoa</taxon>
        <taxon>Nematoda</taxon>
        <taxon>Chromadorea</taxon>
        <taxon>Rhabditida</taxon>
        <taxon>Tylenchina</taxon>
        <taxon>Panagrolaimomorpha</taxon>
        <taxon>Strongyloidoidea</taxon>
        <taxon>Steinernematidae</taxon>
        <taxon>Steinernema</taxon>
    </lineage>
</organism>
<reference evidence="1 2" key="2">
    <citation type="journal article" date="2019" name="G3 (Bethesda)">
        <title>Hybrid Assembly of the Genome of the Entomopathogenic Nematode Steinernema carpocapsae Identifies the X-Chromosome.</title>
        <authorList>
            <person name="Serra L."/>
            <person name="Macchietto M."/>
            <person name="Macias-Munoz A."/>
            <person name="McGill C.J."/>
            <person name="Rodriguez I.M."/>
            <person name="Rodriguez B."/>
            <person name="Murad R."/>
            <person name="Mortazavi A."/>
        </authorList>
    </citation>
    <scope>NUCLEOTIDE SEQUENCE [LARGE SCALE GENOMIC DNA]</scope>
    <source>
        <strain evidence="1 2">ALL</strain>
    </source>
</reference>
<protein>
    <submittedName>
        <fullName evidence="1">Uncharacterized protein</fullName>
    </submittedName>
</protein>
<dbReference type="AlphaFoldDB" id="A0A4U8UN74"/>
<keyword evidence="2" id="KW-1185">Reference proteome</keyword>
<comment type="caution">
    <text evidence="1">The sequence shown here is derived from an EMBL/GenBank/DDBJ whole genome shotgun (WGS) entry which is preliminary data.</text>
</comment>